<accession>A0A9P6SNU6</accession>
<comment type="caution">
    <text evidence="8">The sequence shown here is derived from an EMBL/GenBank/DDBJ whole genome shotgun (WGS) entry which is preliminary data.</text>
</comment>
<proteinExistence type="predicted"/>
<keyword evidence="4" id="KW-0238">DNA-binding</keyword>
<dbReference type="PANTHER" id="PTHR47338">
    <property type="entry name" value="ZN(II)2CYS6 TRANSCRIPTION FACTOR (EUROFUNG)-RELATED"/>
    <property type="match status" value="1"/>
</dbReference>
<dbReference type="GO" id="GO:0003677">
    <property type="term" value="F:DNA binding"/>
    <property type="evidence" value="ECO:0007669"/>
    <property type="project" value="UniProtKB-KW"/>
</dbReference>
<sequence>MLDNPVSLYDSTRRMLESLEANDNHFTKSNFSDIEHVQARVLLCIYEFLQTNPHRGWMSSGRCFRLLQLMRLHQIDTPENVAKRNNDPDPETWIRTEEKRRTFWIAYTLDRFISLLNEWPLMLDEHTICTRLPASEEDFRVGHGVEMPFLSEAMIAIDQTKTSPLTENFWDRHQWHDEMLKARAATLCAMYPSVSQDADCMLLFANMILHTTILCLGKAMESVQWQGDQYQDVVVAFKQRCLVAAKEIVNLSRSVVYISYFKVHPFTPLSLILCAEFFNSHRYLDESVETRIQEVHGVLREMGSVNNLAQNYFLA</sequence>
<evidence type="ECO:0000259" key="7">
    <source>
        <dbReference type="SMART" id="SM00906"/>
    </source>
</evidence>
<dbReference type="SMART" id="SM00906">
    <property type="entry name" value="Fungal_trans"/>
    <property type="match status" value="1"/>
</dbReference>
<keyword evidence="5" id="KW-0804">Transcription</keyword>
<evidence type="ECO:0000256" key="2">
    <source>
        <dbReference type="ARBA" id="ARBA00022723"/>
    </source>
</evidence>
<organism evidence="8 9">
    <name type="scientific">Hyphodiscus hymeniophilus</name>
    <dbReference type="NCBI Taxonomy" id="353542"/>
    <lineage>
        <taxon>Eukaryota</taxon>
        <taxon>Fungi</taxon>
        <taxon>Dikarya</taxon>
        <taxon>Ascomycota</taxon>
        <taxon>Pezizomycotina</taxon>
        <taxon>Leotiomycetes</taxon>
        <taxon>Helotiales</taxon>
        <taxon>Hyphodiscaceae</taxon>
        <taxon>Hyphodiscus</taxon>
    </lineage>
</organism>
<name>A0A9P6SNU6_9HELO</name>
<dbReference type="OrthoDB" id="3533724at2759"/>
<dbReference type="EMBL" id="VNKQ01000016">
    <property type="protein sequence ID" value="KAG0646229.1"/>
    <property type="molecule type" value="Genomic_DNA"/>
</dbReference>
<dbReference type="PANTHER" id="PTHR47338:SF3">
    <property type="entry name" value="C6 FINGER DOMAIN TRANSCRIPTION FACTOR DBAA-RELATED"/>
    <property type="match status" value="1"/>
</dbReference>
<dbReference type="GO" id="GO:0005634">
    <property type="term" value="C:nucleus"/>
    <property type="evidence" value="ECO:0007669"/>
    <property type="project" value="UniProtKB-SubCell"/>
</dbReference>
<evidence type="ECO:0000256" key="3">
    <source>
        <dbReference type="ARBA" id="ARBA00023015"/>
    </source>
</evidence>
<keyword evidence="9" id="KW-1185">Reference proteome</keyword>
<evidence type="ECO:0000256" key="4">
    <source>
        <dbReference type="ARBA" id="ARBA00023125"/>
    </source>
</evidence>
<dbReference type="CDD" id="cd12148">
    <property type="entry name" value="fungal_TF_MHR"/>
    <property type="match status" value="1"/>
</dbReference>
<keyword evidence="3" id="KW-0805">Transcription regulation</keyword>
<reference evidence="8" key="1">
    <citation type="submission" date="2019-07" db="EMBL/GenBank/DDBJ databases">
        <title>Hyphodiscus hymeniophilus genome sequencing and assembly.</title>
        <authorList>
            <person name="Kramer G."/>
            <person name="Nodwell J."/>
        </authorList>
    </citation>
    <scope>NUCLEOTIDE SEQUENCE</scope>
    <source>
        <strain evidence="8">ATCC 34498</strain>
    </source>
</reference>
<evidence type="ECO:0000313" key="8">
    <source>
        <dbReference type="EMBL" id="KAG0646229.1"/>
    </source>
</evidence>
<dbReference type="GO" id="GO:0000981">
    <property type="term" value="F:DNA-binding transcription factor activity, RNA polymerase II-specific"/>
    <property type="evidence" value="ECO:0007669"/>
    <property type="project" value="InterPro"/>
</dbReference>
<gene>
    <name evidence="8" type="ORF">D0Z07_8184</name>
</gene>
<protein>
    <submittedName>
        <fullName evidence="8">Transcriptional activator</fullName>
    </submittedName>
</protein>
<keyword evidence="2" id="KW-0479">Metal-binding</keyword>
<dbReference type="GO" id="GO:0006351">
    <property type="term" value="P:DNA-templated transcription"/>
    <property type="evidence" value="ECO:0007669"/>
    <property type="project" value="InterPro"/>
</dbReference>
<evidence type="ECO:0000256" key="1">
    <source>
        <dbReference type="ARBA" id="ARBA00004123"/>
    </source>
</evidence>
<dbReference type="Proteomes" id="UP000785200">
    <property type="component" value="Unassembled WGS sequence"/>
</dbReference>
<dbReference type="InterPro" id="IPR007219">
    <property type="entry name" value="XnlR_reg_dom"/>
</dbReference>
<evidence type="ECO:0000313" key="9">
    <source>
        <dbReference type="Proteomes" id="UP000785200"/>
    </source>
</evidence>
<feature type="domain" description="Xylanolytic transcriptional activator regulatory" evidence="7">
    <location>
        <begin position="56"/>
        <end position="139"/>
    </location>
</feature>
<dbReference type="GO" id="GO:0008270">
    <property type="term" value="F:zinc ion binding"/>
    <property type="evidence" value="ECO:0007669"/>
    <property type="project" value="InterPro"/>
</dbReference>
<comment type="subcellular location">
    <subcellularLocation>
        <location evidence="1">Nucleus</location>
    </subcellularLocation>
</comment>
<keyword evidence="6" id="KW-0539">Nucleus</keyword>
<evidence type="ECO:0000256" key="5">
    <source>
        <dbReference type="ARBA" id="ARBA00023163"/>
    </source>
</evidence>
<evidence type="ECO:0000256" key="6">
    <source>
        <dbReference type="ARBA" id="ARBA00023242"/>
    </source>
</evidence>
<dbReference type="AlphaFoldDB" id="A0A9P6SNU6"/>
<dbReference type="InterPro" id="IPR050815">
    <property type="entry name" value="TF_fung"/>
</dbReference>
<dbReference type="Pfam" id="PF04082">
    <property type="entry name" value="Fungal_trans"/>
    <property type="match status" value="1"/>
</dbReference>